<dbReference type="EMBL" id="VWOX01000011">
    <property type="protein sequence ID" value="KAA5541044.1"/>
    <property type="molecule type" value="Genomic_DNA"/>
</dbReference>
<dbReference type="SUPFAM" id="SSF56300">
    <property type="entry name" value="Metallo-dependent phosphatases"/>
    <property type="match status" value="1"/>
</dbReference>
<evidence type="ECO:0000256" key="1">
    <source>
        <dbReference type="ARBA" id="ARBA00022801"/>
    </source>
</evidence>
<dbReference type="RefSeq" id="WP_150078088.1">
    <property type="nucleotide sequence ID" value="NZ_VWOX01000011.1"/>
</dbReference>
<evidence type="ECO:0000313" key="3">
    <source>
        <dbReference type="EMBL" id="KAA5541044.1"/>
    </source>
</evidence>
<proteinExistence type="predicted"/>
<protein>
    <submittedName>
        <fullName evidence="3">DNA repair exonuclease</fullName>
    </submittedName>
</protein>
<reference evidence="3 4" key="1">
    <citation type="submission" date="2019-08" db="EMBL/GenBank/DDBJ databases">
        <authorList>
            <person name="Dhanesh K."/>
            <person name="Kumar G."/>
            <person name="Sasikala C."/>
            <person name="Venkata Ramana C."/>
        </authorList>
    </citation>
    <scope>NUCLEOTIDE SEQUENCE [LARGE SCALE GENOMIC DNA]</scope>
    <source>
        <strain evidence="3 4">JC645</strain>
    </source>
</reference>
<sequence>MPGESFRFIHASDFHLERPLGDLDELPPPLRDKLASAPHDAVRAVFDAALSNNIDFVVLSGDLLHPQAAGPYGMNFLLEQFQRLHDAETPVYWAAGGADDPQKWPEACAMPPNVTLFSKDHPSTIEVSRGGRTICRVVGRSTDGRASLHVPGYQSEASDEFTIGIGHGDANLETLSEARFDFWCLGGKHNREELESEGEVAALYSGTPQGRSLGETGPHGFSIVDVDAELNLRVHEMPTDVFRYCQVRLDAADIAAVGTIHNLMGERLVRLEHEAGGRNLIIGWEIVASNGESLSAIGDPEELLQWVRREYGHGAPAAWSTRLRVRPPQKYPKSWHEEDTILGDYLRVAAEHRKKDSAGINLLPMTEEHPSLATTATSLLAEVPETRRQETLDQATLIGVELLRGGKPQWVQTS</sequence>
<dbReference type="CDD" id="cd00840">
    <property type="entry name" value="MPP_Mre11_N"/>
    <property type="match status" value="1"/>
</dbReference>
<gene>
    <name evidence="3" type="ORF">FYK55_19300</name>
</gene>
<name>A0A5M6D0S3_9BACT</name>
<dbReference type="PANTHER" id="PTHR30337:SF7">
    <property type="entry name" value="PHOSPHOESTERASE"/>
    <property type="match status" value="1"/>
</dbReference>
<comment type="caution">
    <text evidence="3">The sequence shown here is derived from an EMBL/GenBank/DDBJ whole genome shotgun (WGS) entry which is preliminary data.</text>
</comment>
<organism evidence="3 4">
    <name type="scientific">Roseiconus nitratireducens</name>
    <dbReference type="NCBI Taxonomy" id="2605748"/>
    <lineage>
        <taxon>Bacteria</taxon>
        <taxon>Pseudomonadati</taxon>
        <taxon>Planctomycetota</taxon>
        <taxon>Planctomycetia</taxon>
        <taxon>Pirellulales</taxon>
        <taxon>Pirellulaceae</taxon>
        <taxon>Roseiconus</taxon>
    </lineage>
</organism>
<dbReference type="InterPro" id="IPR029052">
    <property type="entry name" value="Metallo-depent_PP-like"/>
</dbReference>
<keyword evidence="1" id="KW-0378">Hydrolase</keyword>
<evidence type="ECO:0000259" key="2">
    <source>
        <dbReference type="Pfam" id="PF00149"/>
    </source>
</evidence>
<evidence type="ECO:0000313" key="4">
    <source>
        <dbReference type="Proteomes" id="UP000324479"/>
    </source>
</evidence>
<dbReference type="PANTHER" id="PTHR30337">
    <property type="entry name" value="COMPONENT OF ATP-DEPENDENT DSDNA EXONUCLEASE"/>
    <property type="match status" value="1"/>
</dbReference>
<dbReference type="InterPro" id="IPR004843">
    <property type="entry name" value="Calcineurin-like_PHP"/>
</dbReference>
<dbReference type="Gene3D" id="3.60.21.10">
    <property type="match status" value="1"/>
</dbReference>
<dbReference type="Proteomes" id="UP000324479">
    <property type="component" value="Unassembled WGS sequence"/>
</dbReference>
<keyword evidence="3" id="KW-0540">Nuclease</keyword>
<dbReference type="GO" id="GO:0004527">
    <property type="term" value="F:exonuclease activity"/>
    <property type="evidence" value="ECO:0007669"/>
    <property type="project" value="UniProtKB-KW"/>
</dbReference>
<feature type="domain" description="Calcineurin-like phosphoesterase" evidence="2">
    <location>
        <begin position="6"/>
        <end position="102"/>
    </location>
</feature>
<dbReference type="Pfam" id="PF00149">
    <property type="entry name" value="Metallophos"/>
    <property type="match status" value="1"/>
</dbReference>
<dbReference type="AlphaFoldDB" id="A0A5M6D0S3"/>
<dbReference type="InterPro" id="IPR050535">
    <property type="entry name" value="DNA_Repair-Maintenance_Comp"/>
</dbReference>
<keyword evidence="3" id="KW-0269">Exonuclease</keyword>
<dbReference type="InterPro" id="IPR041796">
    <property type="entry name" value="Mre11_N"/>
</dbReference>
<keyword evidence="4" id="KW-1185">Reference proteome</keyword>
<accession>A0A5M6D0S3</accession>